<dbReference type="InterPro" id="IPR007445">
    <property type="entry name" value="PilO"/>
</dbReference>
<sequence>MTDWRDLTLESMPGWPLRYQLVACLGLLGMLSLVFWHWSIKAVIQQEYELQEQARSLRTQLAWQRTQAELLPEWSARTDKMMALYRQQSARLPDKSAWPQVLAEIEILSVDADVALQHLRWGKSENHQWYSVQPLHFEWRGDYDSSGTLLAGLASMRWLLVVNELTMQSVDGQSTELRVTGSAHLYQIAVPSGDTILTDEQRLEMHQ</sequence>
<dbReference type="PANTHER" id="PTHR39555:SF1">
    <property type="entry name" value="TYPE IV PILUS INNER MEMBRANE COMPONENT PILO"/>
    <property type="match status" value="1"/>
</dbReference>
<dbReference type="PANTHER" id="PTHR39555">
    <property type="entry name" value="FIMBRIAL ASSEMBLY PROTEIN PILO-LIKE PROTEIN-RELATED"/>
    <property type="match status" value="1"/>
</dbReference>
<name>A0ABR9BNM4_9GAMM</name>
<proteinExistence type="predicted"/>
<dbReference type="InterPro" id="IPR014717">
    <property type="entry name" value="Transl_elong_EF1B/ribsomal_bS6"/>
</dbReference>
<keyword evidence="1" id="KW-1133">Transmembrane helix</keyword>
<keyword evidence="1" id="KW-0472">Membrane</keyword>
<evidence type="ECO:0000313" key="2">
    <source>
        <dbReference type="EMBL" id="MBD8513215.1"/>
    </source>
</evidence>
<keyword evidence="1" id="KW-0812">Transmembrane</keyword>
<evidence type="ECO:0000313" key="3">
    <source>
        <dbReference type="Proteomes" id="UP000649768"/>
    </source>
</evidence>
<dbReference type="Proteomes" id="UP000649768">
    <property type="component" value="Unassembled WGS sequence"/>
</dbReference>
<reference evidence="2 3" key="1">
    <citation type="submission" date="2020-09" db="EMBL/GenBank/DDBJ databases">
        <title>Photobacterium sp. CAU 1568 isolated from sand of Sido Beach.</title>
        <authorList>
            <person name="Kim W."/>
        </authorList>
    </citation>
    <scope>NUCLEOTIDE SEQUENCE [LARGE SCALE GENOMIC DNA]</scope>
    <source>
        <strain evidence="2 3">CAU 1568</strain>
    </source>
</reference>
<evidence type="ECO:0000256" key="1">
    <source>
        <dbReference type="SAM" id="Phobius"/>
    </source>
</evidence>
<dbReference type="Gene3D" id="3.30.70.60">
    <property type="match status" value="1"/>
</dbReference>
<keyword evidence="3" id="KW-1185">Reference proteome</keyword>
<feature type="transmembrane region" description="Helical" evidence="1">
    <location>
        <begin position="20"/>
        <end position="38"/>
    </location>
</feature>
<accession>A0ABR9BNM4</accession>
<dbReference type="Pfam" id="PF04350">
    <property type="entry name" value="PilO"/>
    <property type="match status" value="1"/>
</dbReference>
<dbReference type="EMBL" id="JACYTP010000006">
    <property type="protein sequence ID" value="MBD8513215.1"/>
    <property type="molecule type" value="Genomic_DNA"/>
</dbReference>
<dbReference type="RefSeq" id="WP_192015940.1">
    <property type="nucleotide sequence ID" value="NZ_JACYTP010000006.1"/>
</dbReference>
<organism evidence="2 3">
    <name type="scientific">Photobacterium arenosum</name>
    <dbReference type="NCBI Taxonomy" id="2774143"/>
    <lineage>
        <taxon>Bacteria</taxon>
        <taxon>Pseudomonadati</taxon>
        <taxon>Pseudomonadota</taxon>
        <taxon>Gammaproteobacteria</taxon>
        <taxon>Vibrionales</taxon>
        <taxon>Vibrionaceae</taxon>
        <taxon>Photobacterium</taxon>
    </lineage>
</organism>
<gene>
    <name evidence="2" type="primary">pilO</name>
    <name evidence="2" type="ORF">IFO68_11080</name>
</gene>
<protein>
    <submittedName>
        <fullName evidence="2">Type 4a pilus biogenesis protein PilO</fullName>
    </submittedName>
</protein>
<comment type="caution">
    <text evidence="2">The sequence shown here is derived from an EMBL/GenBank/DDBJ whole genome shotgun (WGS) entry which is preliminary data.</text>
</comment>